<feature type="non-terminal residue" evidence="1">
    <location>
        <position position="208"/>
    </location>
</feature>
<evidence type="ECO:0008006" key="3">
    <source>
        <dbReference type="Google" id="ProtNLM"/>
    </source>
</evidence>
<keyword evidence="2" id="KW-1185">Reference proteome</keyword>
<proteinExistence type="predicted"/>
<dbReference type="EMBL" id="JBAKFG010000012">
    <property type="protein sequence ID" value="MEX0373747.1"/>
    <property type="molecule type" value="Genomic_DNA"/>
</dbReference>
<dbReference type="RefSeq" id="WP_367951901.1">
    <property type="nucleotide sequence ID" value="NZ_JBAKFG010000012.1"/>
</dbReference>
<sequence length="208" mass="20795">SDTYSVDLGEGGTYDLTASSTETSGNYSLDLTEGGTYSATLAGFDANDSLTITGDSTTVDVTNLNSGNDLGGLKTIELGTNNLSATAAQIDALTTLNAETAGNVDVAALGSSAVDLIVVSTDNAGTATIDGNDVTLNSSTQLGDFKLELNEGDRLELSTVDQAEARNVDVATGATGTALGIGATDASAATTIDTSDYSTGIGTIELLD</sequence>
<comment type="caution">
    <text evidence="1">The sequence shown here is derived from an EMBL/GenBank/DDBJ whole genome shotgun (WGS) entry which is preliminary data.</text>
</comment>
<dbReference type="Proteomes" id="UP001556636">
    <property type="component" value="Unassembled WGS sequence"/>
</dbReference>
<name>A0ABV3S011_9GAMM</name>
<gene>
    <name evidence="1" type="ORF">V6X51_09950</name>
</gene>
<protein>
    <recommendedName>
        <fullName evidence="3">Flagellin</fullName>
    </recommendedName>
</protein>
<evidence type="ECO:0000313" key="2">
    <source>
        <dbReference type="Proteomes" id="UP001556636"/>
    </source>
</evidence>
<accession>A0ABV3S011</accession>
<reference evidence="1 2" key="1">
    <citation type="submission" date="2024-02" db="EMBL/GenBank/DDBJ databases">
        <title>New especies of Spiribacter isolated from saline water.</title>
        <authorList>
            <person name="Leon M.J."/>
            <person name="De La Haba R."/>
            <person name="Sanchez-Porro C."/>
            <person name="Ventosa A."/>
        </authorList>
    </citation>
    <scope>NUCLEOTIDE SEQUENCE [LARGE SCALE GENOMIC DNA]</scope>
    <source>
        <strain evidence="2">ag22IC6-196</strain>
    </source>
</reference>
<evidence type="ECO:0000313" key="1">
    <source>
        <dbReference type="EMBL" id="MEX0373747.1"/>
    </source>
</evidence>
<feature type="non-terminal residue" evidence="1">
    <location>
        <position position="1"/>
    </location>
</feature>
<organism evidence="1 2">
    <name type="scientific">Spiribacter roseus</name>
    <dbReference type="NCBI Taxonomy" id="1855875"/>
    <lineage>
        <taxon>Bacteria</taxon>
        <taxon>Pseudomonadati</taxon>
        <taxon>Pseudomonadota</taxon>
        <taxon>Gammaproteobacteria</taxon>
        <taxon>Chromatiales</taxon>
        <taxon>Ectothiorhodospiraceae</taxon>
        <taxon>Spiribacter</taxon>
    </lineage>
</organism>